<dbReference type="Pfam" id="PF00296">
    <property type="entry name" value="Bac_luciferase"/>
    <property type="match status" value="1"/>
</dbReference>
<dbReference type="SUPFAM" id="SSF51679">
    <property type="entry name" value="Bacterial luciferase-like"/>
    <property type="match status" value="1"/>
</dbReference>
<evidence type="ECO:0000256" key="1">
    <source>
        <dbReference type="ARBA" id="ARBA00023002"/>
    </source>
</evidence>
<evidence type="ECO:0000259" key="3">
    <source>
        <dbReference type="Pfam" id="PF00296"/>
    </source>
</evidence>
<feature type="domain" description="Luciferase-like" evidence="3">
    <location>
        <begin position="18"/>
        <end position="302"/>
    </location>
</feature>
<dbReference type="InterPro" id="IPR036661">
    <property type="entry name" value="Luciferase-like_sf"/>
</dbReference>
<reference evidence="4 5" key="1">
    <citation type="submission" date="2024-09" db="EMBL/GenBank/DDBJ databases">
        <authorList>
            <person name="Sun Q."/>
            <person name="Mori K."/>
        </authorList>
    </citation>
    <scope>NUCLEOTIDE SEQUENCE [LARGE SCALE GENOMIC DNA]</scope>
    <source>
        <strain evidence="4 5">JCM 3331</strain>
    </source>
</reference>
<keyword evidence="2" id="KW-0503">Monooxygenase</keyword>
<dbReference type="Proteomes" id="UP001589710">
    <property type="component" value="Unassembled WGS sequence"/>
</dbReference>
<dbReference type="InterPro" id="IPR050766">
    <property type="entry name" value="Bact_Lucif_Oxidored"/>
</dbReference>
<dbReference type="PANTHER" id="PTHR30137">
    <property type="entry name" value="LUCIFERASE-LIKE MONOOXYGENASE"/>
    <property type="match status" value="1"/>
</dbReference>
<keyword evidence="5" id="KW-1185">Reference proteome</keyword>
<sequence length="343" mass="37649">MRWGLGLYTGQVPPGQDIGFHDEYARITEQARLAEELGLDSVWLSEHHGADDGYLPSLLPLAAAILASTERLVVGTAVLLAPLHHPLRLAEDAAVVDQLSGGRLVLGLGTGWRSGDFRSFGVDMSTRAVALEETVQILRRAWQGERFDFEGRVHRIEGGVVRPRPFTPGGPPIWLGGTGPRALRRAGRLGDGYFGVSAPFDDAMGAFAAARDAVPEDRQAPFSFGQLRSGFIAQDPEEAWKLAGRGMTYTLDVHTRWAAEEAGRVVAPDEHLVPEETVRQYNLLGTPADMTNALLPYARRFARRRDCHLAFRLYHPYMPHDQVLEAIQAYGRTVVPALREAAG</sequence>
<evidence type="ECO:0000313" key="5">
    <source>
        <dbReference type="Proteomes" id="UP001589710"/>
    </source>
</evidence>
<dbReference type="PANTHER" id="PTHR30137:SF8">
    <property type="entry name" value="BLR5498 PROTEIN"/>
    <property type="match status" value="1"/>
</dbReference>
<dbReference type="GO" id="GO:0016491">
    <property type="term" value="F:oxidoreductase activity"/>
    <property type="evidence" value="ECO:0007669"/>
    <property type="project" value="UniProtKB-KW"/>
</dbReference>
<accession>A0ABV5RR80</accession>
<dbReference type="EMBL" id="JBHMCG010000224">
    <property type="protein sequence ID" value="MFB9579586.1"/>
    <property type="molecule type" value="Genomic_DNA"/>
</dbReference>
<organism evidence="4 5">
    <name type="scientific">Streptomyces yanii</name>
    <dbReference type="NCBI Taxonomy" id="78510"/>
    <lineage>
        <taxon>Bacteria</taxon>
        <taxon>Bacillati</taxon>
        <taxon>Actinomycetota</taxon>
        <taxon>Actinomycetes</taxon>
        <taxon>Kitasatosporales</taxon>
        <taxon>Streptomycetaceae</taxon>
        <taxon>Streptomyces</taxon>
    </lineage>
</organism>
<dbReference type="EC" id="1.-.-.-" evidence="4"/>
<dbReference type="Gene3D" id="3.20.20.30">
    <property type="entry name" value="Luciferase-like domain"/>
    <property type="match status" value="1"/>
</dbReference>
<dbReference type="RefSeq" id="WP_345509856.1">
    <property type="nucleotide sequence ID" value="NZ_BAAAXD010000005.1"/>
</dbReference>
<dbReference type="InterPro" id="IPR011251">
    <property type="entry name" value="Luciferase-like_dom"/>
</dbReference>
<evidence type="ECO:0000313" key="4">
    <source>
        <dbReference type="EMBL" id="MFB9579586.1"/>
    </source>
</evidence>
<keyword evidence="1 4" id="KW-0560">Oxidoreductase</keyword>
<evidence type="ECO:0000256" key="2">
    <source>
        <dbReference type="ARBA" id="ARBA00023033"/>
    </source>
</evidence>
<comment type="caution">
    <text evidence="4">The sequence shown here is derived from an EMBL/GenBank/DDBJ whole genome shotgun (WGS) entry which is preliminary data.</text>
</comment>
<gene>
    <name evidence="4" type="ORF">ACFFTL_46920</name>
</gene>
<protein>
    <submittedName>
        <fullName evidence="4">LLM class flavin-dependent oxidoreductase</fullName>
        <ecNumber evidence="4">1.-.-.-</ecNumber>
    </submittedName>
</protein>
<name>A0ABV5RR80_9ACTN</name>
<proteinExistence type="predicted"/>